<proteinExistence type="predicted"/>
<evidence type="ECO:0000313" key="2">
    <source>
        <dbReference type="Proteomes" id="UP000825381"/>
    </source>
</evidence>
<protein>
    <submittedName>
        <fullName evidence="1">Murein L,D-transpeptidase catalytic domain family protein</fullName>
    </submittedName>
</protein>
<sequence length="204" mass="23453">MRITIVLLLTLFSCADGTKKEHATAITVNPIADYTATHSEALAFCKNENFCTDYYFLIDMSIHSGKNRFYIYDFNAKKITDKRLVTHGSCDAYWQNPTKYTKAKFSNRAESHCSSKGKYKMGSRDYSSWGINVKYWLEGLEETNSNAKDRIIVLHSWDAVADKEIYPNYSPLSWGCPAVSNNFMRQLDAKLKKTEKPVLLWIIE</sequence>
<dbReference type="PANTHER" id="PTHR38477">
    <property type="entry name" value="HYPOTHETICAL EXPORTED PROTEIN"/>
    <property type="match status" value="1"/>
</dbReference>
<dbReference type="PANTHER" id="PTHR38477:SF1">
    <property type="entry name" value="MUREIN L,D-TRANSPEPTIDASE CATALYTIC DOMAIN FAMILY PROTEIN"/>
    <property type="match status" value="1"/>
</dbReference>
<dbReference type="RefSeq" id="WP_220639687.1">
    <property type="nucleotide sequence ID" value="NZ_CP080429.1"/>
</dbReference>
<dbReference type="Proteomes" id="UP000825381">
    <property type="component" value="Chromosome"/>
</dbReference>
<organism evidence="1 2">
    <name type="scientific">Flavobacterium litorale</name>
    <dbReference type="NCBI Taxonomy" id="2856519"/>
    <lineage>
        <taxon>Bacteria</taxon>
        <taxon>Pseudomonadati</taxon>
        <taxon>Bacteroidota</taxon>
        <taxon>Flavobacteriia</taxon>
        <taxon>Flavobacteriales</taxon>
        <taxon>Flavobacteriaceae</taxon>
        <taxon>Flavobacterium</taxon>
    </lineage>
</organism>
<accession>A0ABX8V3E8</accession>
<dbReference type="EMBL" id="CP080429">
    <property type="protein sequence ID" value="QYJ67342.1"/>
    <property type="molecule type" value="Genomic_DNA"/>
</dbReference>
<dbReference type="Pfam" id="PF13645">
    <property type="entry name" value="YkuD_2"/>
    <property type="match status" value="1"/>
</dbReference>
<evidence type="ECO:0000313" key="1">
    <source>
        <dbReference type="EMBL" id="QYJ67342.1"/>
    </source>
</evidence>
<gene>
    <name evidence="1" type="ORF">K1I41_07125</name>
</gene>
<name>A0ABX8V3E8_9FLAO</name>
<keyword evidence="2" id="KW-1185">Reference proteome</keyword>
<dbReference type="InterPro" id="IPR032676">
    <property type="entry name" value="YkuD_2"/>
</dbReference>
<reference evidence="1 2" key="1">
    <citation type="submission" date="2021-07" db="EMBL/GenBank/DDBJ databases">
        <title>Flavobacterium WSW3-B6 sp.nov, isolated from seaweed.</title>
        <authorList>
            <person name="Muhammad N."/>
            <person name="Ho H."/>
            <person name="Lee Y.-J."/>
            <person name="Nguyen T."/>
            <person name="Ho J."/>
            <person name="Kim S.-G."/>
        </authorList>
    </citation>
    <scope>NUCLEOTIDE SEQUENCE [LARGE SCALE GENOMIC DNA]</scope>
    <source>
        <strain evidence="1 2">WSW3-B6</strain>
    </source>
</reference>